<dbReference type="PROSITE" id="PS50915">
    <property type="entry name" value="CRYSTALLIN_BETA_GAMMA"/>
    <property type="match status" value="1"/>
</dbReference>
<keyword evidence="4" id="KW-0677">Repeat</keyword>
<reference evidence="6" key="2">
    <citation type="submission" date="2025-09" db="UniProtKB">
        <authorList>
            <consortium name="Ensembl"/>
        </authorList>
    </citation>
    <scope>IDENTIFICATION</scope>
</reference>
<dbReference type="SMART" id="SM00247">
    <property type="entry name" value="XTALbg"/>
    <property type="match status" value="2"/>
</dbReference>
<dbReference type="Pfam" id="PF00030">
    <property type="entry name" value="Crystall"/>
    <property type="match status" value="2"/>
</dbReference>
<keyword evidence="3" id="KW-0273">Eye lens protein</keyword>
<evidence type="ECO:0000259" key="5">
    <source>
        <dbReference type="PROSITE" id="PS50915"/>
    </source>
</evidence>
<evidence type="ECO:0000313" key="6">
    <source>
        <dbReference type="Ensembl" id="ENSLLEP00000000424.1"/>
    </source>
</evidence>
<dbReference type="GO" id="GO:0005212">
    <property type="term" value="F:structural constituent of eye lens"/>
    <property type="evidence" value="ECO:0007669"/>
    <property type="project" value="UniProtKB-KW"/>
</dbReference>
<organism evidence="6 7">
    <name type="scientific">Leptobrachium leishanense</name>
    <name type="common">Leishan spiny toad</name>
    <dbReference type="NCBI Taxonomy" id="445787"/>
    <lineage>
        <taxon>Eukaryota</taxon>
        <taxon>Metazoa</taxon>
        <taxon>Chordata</taxon>
        <taxon>Craniata</taxon>
        <taxon>Vertebrata</taxon>
        <taxon>Euteleostomi</taxon>
        <taxon>Amphibia</taxon>
        <taxon>Batrachia</taxon>
        <taxon>Anura</taxon>
        <taxon>Pelobatoidea</taxon>
        <taxon>Megophryidae</taxon>
        <taxon>Leptobrachium</taxon>
    </lineage>
</organism>
<evidence type="ECO:0000256" key="2">
    <source>
        <dbReference type="ARBA" id="ARBA00009646"/>
    </source>
</evidence>
<dbReference type="SUPFAM" id="SSF49695">
    <property type="entry name" value="gamma-Crystallin-like"/>
    <property type="match status" value="1"/>
</dbReference>
<proteinExistence type="inferred from homology"/>
<dbReference type="Proteomes" id="UP000694569">
    <property type="component" value="Unplaced"/>
</dbReference>
<protein>
    <recommendedName>
        <fullName evidence="5">Beta/gamma crystallin 'Greek key' domain-containing protein</fullName>
    </recommendedName>
</protein>
<sequence length="165" mass="18490">MSSLQLFAENDLKGESVTLRGDIPKLSGLGFRKKAMSLRVSGHPWVVFTEDNYVGDFRCYKGENLSIPGYEKKICSVRVIKRGLDKPQLVIYEDTYYGGQALTLSGPVESFESSGFQGKGLSEIAVKGAWIIYEENKFRGRSRIVIAGDQNYDYYERVISLGLVI</sequence>
<evidence type="ECO:0000256" key="4">
    <source>
        <dbReference type="ARBA" id="ARBA00022737"/>
    </source>
</evidence>
<dbReference type="PANTHER" id="PTHR11818:SF42">
    <property type="entry name" value="VOLTAGE-GATED HYDROGEN CHANNEL 1"/>
    <property type="match status" value="1"/>
</dbReference>
<feature type="domain" description="Beta/gamma crystallin 'Greek key'" evidence="5">
    <location>
        <begin position="128"/>
        <end position="165"/>
    </location>
</feature>
<dbReference type="AlphaFoldDB" id="A0A8C5LHG2"/>
<comment type="function">
    <text evidence="1">Crystallins are the dominant structural components of the vertebrate eye lens.</text>
</comment>
<keyword evidence="7" id="KW-1185">Reference proteome</keyword>
<dbReference type="Gene3D" id="2.60.20.10">
    <property type="entry name" value="Crystallins"/>
    <property type="match status" value="2"/>
</dbReference>
<dbReference type="OrthoDB" id="8603363at2759"/>
<dbReference type="PANTHER" id="PTHR11818">
    <property type="entry name" value="BETA/GAMMA CRYSTALLIN"/>
    <property type="match status" value="1"/>
</dbReference>
<dbReference type="InterPro" id="IPR050252">
    <property type="entry name" value="Beta/Gamma-Crystallin"/>
</dbReference>
<evidence type="ECO:0000256" key="3">
    <source>
        <dbReference type="ARBA" id="ARBA00022613"/>
    </source>
</evidence>
<evidence type="ECO:0000256" key="1">
    <source>
        <dbReference type="ARBA" id="ARBA00003689"/>
    </source>
</evidence>
<reference evidence="6" key="1">
    <citation type="submission" date="2025-08" db="UniProtKB">
        <authorList>
            <consortium name="Ensembl"/>
        </authorList>
    </citation>
    <scope>IDENTIFICATION</scope>
</reference>
<dbReference type="InterPro" id="IPR001064">
    <property type="entry name" value="Beta/gamma_crystallin"/>
</dbReference>
<evidence type="ECO:0000313" key="7">
    <source>
        <dbReference type="Proteomes" id="UP000694569"/>
    </source>
</evidence>
<comment type="similarity">
    <text evidence="2">Belongs to the beta/gamma-crystallin family.</text>
</comment>
<dbReference type="GeneTree" id="ENSGT01000000217556"/>
<accession>A0A8C5LHG2</accession>
<name>A0A8C5LHG2_9ANUR</name>
<dbReference type="Ensembl" id="ENSLLET00000000447.1">
    <property type="protein sequence ID" value="ENSLLEP00000000424.1"/>
    <property type="gene ID" value="ENSLLEG00000000296.1"/>
</dbReference>
<dbReference type="InterPro" id="IPR011024">
    <property type="entry name" value="G_crystallin-like"/>
</dbReference>